<dbReference type="Gene3D" id="3.50.30.50">
    <property type="entry name" value="Putative cyclase"/>
    <property type="match status" value="1"/>
</dbReference>
<dbReference type="SUPFAM" id="SSF102198">
    <property type="entry name" value="Putative cyclase"/>
    <property type="match status" value="1"/>
</dbReference>
<name>A0A328UHM5_9FIRM</name>
<dbReference type="Proteomes" id="UP000249377">
    <property type="component" value="Unassembled WGS sequence"/>
</dbReference>
<dbReference type="PANTHER" id="PTHR31118">
    <property type="entry name" value="CYCLASE-LIKE PROTEIN 2"/>
    <property type="match status" value="1"/>
</dbReference>
<dbReference type="PANTHER" id="PTHR31118:SF12">
    <property type="entry name" value="CYCLASE-LIKE PROTEIN 2"/>
    <property type="match status" value="1"/>
</dbReference>
<dbReference type="EMBL" id="QLYR01000004">
    <property type="protein sequence ID" value="RAQ28714.1"/>
    <property type="molecule type" value="Genomic_DNA"/>
</dbReference>
<dbReference type="InterPro" id="IPR007325">
    <property type="entry name" value="KFase/CYL"/>
</dbReference>
<dbReference type="InterPro" id="IPR037175">
    <property type="entry name" value="KFase_sf"/>
</dbReference>
<gene>
    <name evidence="1" type="ORF">DPQ25_07935</name>
</gene>
<dbReference type="GO" id="GO:0019441">
    <property type="term" value="P:L-tryptophan catabolic process to kynurenine"/>
    <property type="evidence" value="ECO:0007669"/>
    <property type="project" value="InterPro"/>
</dbReference>
<keyword evidence="2" id="KW-1185">Reference proteome</keyword>
<proteinExistence type="predicted"/>
<evidence type="ECO:0000313" key="1">
    <source>
        <dbReference type="EMBL" id="RAQ28714.1"/>
    </source>
</evidence>
<dbReference type="Pfam" id="PF04199">
    <property type="entry name" value="Cyclase"/>
    <property type="match status" value="1"/>
</dbReference>
<dbReference type="RefSeq" id="WP_112332637.1">
    <property type="nucleotide sequence ID" value="NZ_JADPHD010000009.1"/>
</dbReference>
<reference evidence="1 2" key="1">
    <citation type="submission" date="2018-06" db="EMBL/GenBank/DDBJ databases">
        <title>Noncontiguous genome sequence of Ruminococcaceae bacterium ASD2818.</title>
        <authorList>
            <person name="Chaplin A.V."/>
            <person name="Sokolova S.R."/>
            <person name="Kochetkova T.O."/>
            <person name="Goltsov A.Y."/>
            <person name="Trofimov D.Y."/>
            <person name="Efimov B.A."/>
        </authorList>
    </citation>
    <scope>NUCLEOTIDE SEQUENCE [LARGE SCALE GENOMIC DNA]</scope>
    <source>
        <strain evidence="1 2">ASD2818</strain>
    </source>
</reference>
<protein>
    <submittedName>
        <fullName evidence="1">Cyclase family protein</fullName>
    </submittedName>
</protein>
<organism evidence="1 2">
    <name type="scientific">Hydrogeniiclostridium mannosilyticum</name>
    <dbReference type="NCBI Taxonomy" id="2764322"/>
    <lineage>
        <taxon>Bacteria</taxon>
        <taxon>Bacillati</taxon>
        <taxon>Bacillota</taxon>
        <taxon>Clostridia</taxon>
        <taxon>Eubacteriales</taxon>
        <taxon>Acutalibacteraceae</taxon>
        <taxon>Hydrogeniiclostridium</taxon>
    </lineage>
</organism>
<evidence type="ECO:0000313" key="2">
    <source>
        <dbReference type="Proteomes" id="UP000249377"/>
    </source>
</evidence>
<dbReference type="GO" id="GO:0004061">
    <property type="term" value="F:arylformamidase activity"/>
    <property type="evidence" value="ECO:0007669"/>
    <property type="project" value="InterPro"/>
</dbReference>
<sequence length="192" mass="20437">MQIIDISRELFSTPAYPGDPAPYREAIRRMELGDGYNLTAFFSGCHSATHIDAPRHFLRDGKTLDQLPLAPFYGPCTVVPAEGLITGADIDRLAIPKGSRLLIKGEGRAFFTQSGAFALAQAGICLVGTDALSIAPPGDEAAPHEELLSAEIPILEGLDLSRVEPGAYFLCAFPLFLRGTEAAPARAVLLTG</sequence>
<comment type="caution">
    <text evidence="1">The sequence shown here is derived from an EMBL/GenBank/DDBJ whole genome shotgun (WGS) entry which is preliminary data.</text>
</comment>
<accession>A0A328UHM5</accession>
<dbReference type="AlphaFoldDB" id="A0A328UHM5"/>